<keyword evidence="3" id="KW-1185">Reference proteome</keyword>
<dbReference type="AlphaFoldDB" id="A0A0D0BDI1"/>
<dbReference type="Proteomes" id="UP000053593">
    <property type="component" value="Unassembled WGS sequence"/>
</dbReference>
<dbReference type="Pfam" id="PF18803">
    <property type="entry name" value="CxC2"/>
    <property type="match status" value="1"/>
</dbReference>
<evidence type="ECO:0000313" key="2">
    <source>
        <dbReference type="EMBL" id="KIK52551.1"/>
    </source>
</evidence>
<reference evidence="2 3" key="1">
    <citation type="submission" date="2014-04" db="EMBL/GenBank/DDBJ databases">
        <title>Evolutionary Origins and Diversification of the Mycorrhizal Mutualists.</title>
        <authorList>
            <consortium name="DOE Joint Genome Institute"/>
            <consortium name="Mycorrhizal Genomics Consortium"/>
            <person name="Kohler A."/>
            <person name="Kuo A."/>
            <person name="Nagy L.G."/>
            <person name="Floudas D."/>
            <person name="Copeland A."/>
            <person name="Barry K.W."/>
            <person name="Cichocki N."/>
            <person name="Veneault-Fourrey C."/>
            <person name="LaButti K."/>
            <person name="Lindquist E.A."/>
            <person name="Lipzen A."/>
            <person name="Lundell T."/>
            <person name="Morin E."/>
            <person name="Murat C."/>
            <person name="Riley R."/>
            <person name="Ohm R."/>
            <person name="Sun H."/>
            <person name="Tunlid A."/>
            <person name="Henrissat B."/>
            <person name="Grigoriev I.V."/>
            <person name="Hibbett D.S."/>
            <person name="Martin F."/>
        </authorList>
    </citation>
    <scope>NUCLEOTIDE SEQUENCE [LARGE SCALE GENOMIC DNA]</scope>
    <source>
        <strain evidence="2 3">FD-317 M1</strain>
    </source>
</reference>
<dbReference type="OrthoDB" id="3149508at2759"/>
<dbReference type="HOGENOM" id="CLU_003703_1_2_1"/>
<evidence type="ECO:0000313" key="3">
    <source>
        <dbReference type="Proteomes" id="UP000053593"/>
    </source>
</evidence>
<accession>A0A0D0BDI1</accession>
<dbReference type="InterPro" id="IPR041457">
    <property type="entry name" value="CxC2_KDZ-assoc"/>
</dbReference>
<proteinExistence type="predicted"/>
<protein>
    <recommendedName>
        <fullName evidence="1">CxC2-like cysteine cluster KDZ transposase-associated domain-containing protein</fullName>
    </recommendedName>
</protein>
<sequence length="116" mass="12831">SYYRKADISSLQGGEYAIHLCPYGPRCASPSEPHKVTVVHTNGIHGTRISYCLCDGSPQPLDQSMNAHLFPAMIKQPKTFITFQALDEFTEHTVTSKKSVFNYVAALQCLTDGCFT</sequence>
<gene>
    <name evidence="2" type="ORF">GYMLUDRAFT_146096</name>
</gene>
<organism evidence="2 3">
    <name type="scientific">Collybiopsis luxurians FD-317 M1</name>
    <dbReference type="NCBI Taxonomy" id="944289"/>
    <lineage>
        <taxon>Eukaryota</taxon>
        <taxon>Fungi</taxon>
        <taxon>Dikarya</taxon>
        <taxon>Basidiomycota</taxon>
        <taxon>Agaricomycotina</taxon>
        <taxon>Agaricomycetes</taxon>
        <taxon>Agaricomycetidae</taxon>
        <taxon>Agaricales</taxon>
        <taxon>Marasmiineae</taxon>
        <taxon>Omphalotaceae</taxon>
        <taxon>Collybiopsis</taxon>
        <taxon>Collybiopsis luxurians</taxon>
    </lineage>
</organism>
<feature type="non-terminal residue" evidence="2">
    <location>
        <position position="1"/>
    </location>
</feature>
<dbReference type="EMBL" id="KN834841">
    <property type="protein sequence ID" value="KIK52551.1"/>
    <property type="molecule type" value="Genomic_DNA"/>
</dbReference>
<feature type="domain" description="CxC2-like cysteine cluster KDZ transposase-associated" evidence="1">
    <location>
        <begin position="23"/>
        <end position="113"/>
    </location>
</feature>
<feature type="non-terminal residue" evidence="2">
    <location>
        <position position="116"/>
    </location>
</feature>
<evidence type="ECO:0000259" key="1">
    <source>
        <dbReference type="Pfam" id="PF18803"/>
    </source>
</evidence>
<name>A0A0D0BDI1_9AGAR</name>